<feature type="transmembrane region" description="Helical" evidence="1">
    <location>
        <begin position="12"/>
        <end position="31"/>
    </location>
</feature>
<gene>
    <name evidence="2" type="ORF">LWI28_018295</name>
</gene>
<dbReference type="EMBL" id="JAJSOW010000003">
    <property type="protein sequence ID" value="KAI9195807.1"/>
    <property type="molecule type" value="Genomic_DNA"/>
</dbReference>
<accession>A0AAD5P2D8</accession>
<organism evidence="2 3">
    <name type="scientific">Acer negundo</name>
    <name type="common">Box elder</name>
    <dbReference type="NCBI Taxonomy" id="4023"/>
    <lineage>
        <taxon>Eukaryota</taxon>
        <taxon>Viridiplantae</taxon>
        <taxon>Streptophyta</taxon>
        <taxon>Embryophyta</taxon>
        <taxon>Tracheophyta</taxon>
        <taxon>Spermatophyta</taxon>
        <taxon>Magnoliopsida</taxon>
        <taxon>eudicotyledons</taxon>
        <taxon>Gunneridae</taxon>
        <taxon>Pentapetalae</taxon>
        <taxon>rosids</taxon>
        <taxon>malvids</taxon>
        <taxon>Sapindales</taxon>
        <taxon>Sapindaceae</taxon>
        <taxon>Hippocastanoideae</taxon>
        <taxon>Acereae</taxon>
        <taxon>Acer</taxon>
    </lineage>
</organism>
<reference evidence="2" key="2">
    <citation type="submission" date="2023-02" db="EMBL/GenBank/DDBJ databases">
        <authorList>
            <person name="Swenson N.G."/>
            <person name="Wegrzyn J.L."/>
            <person name="Mcevoy S.L."/>
        </authorList>
    </citation>
    <scope>NUCLEOTIDE SEQUENCE</scope>
    <source>
        <strain evidence="2">91603</strain>
        <tissue evidence="2">Leaf</tissue>
    </source>
</reference>
<evidence type="ECO:0000313" key="3">
    <source>
        <dbReference type="Proteomes" id="UP001064489"/>
    </source>
</evidence>
<keyword evidence="1" id="KW-0472">Membrane</keyword>
<keyword evidence="1" id="KW-0812">Transmembrane</keyword>
<evidence type="ECO:0000313" key="2">
    <source>
        <dbReference type="EMBL" id="KAI9195807.1"/>
    </source>
</evidence>
<reference evidence="2" key="1">
    <citation type="journal article" date="2022" name="Plant J.">
        <title>Strategies of tolerance reflected in two North American maple genomes.</title>
        <authorList>
            <person name="McEvoy S.L."/>
            <person name="Sezen U.U."/>
            <person name="Trouern-Trend A."/>
            <person name="McMahon S.M."/>
            <person name="Schaberg P.G."/>
            <person name="Yang J."/>
            <person name="Wegrzyn J.L."/>
            <person name="Swenson N.G."/>
        </authorList>
    </citation>
    <scope>NUCLEOTIDE SEQUENCE</scope>
    <source>
        <strain evidence="2">91603</strain>
    </source>
</reference>
<proteinExistence type="predicted"/>
<evidence type="ECO:0000256" key="1">
    <source>
        <dbReference type="SAM" id="Phobius"/>
    </source>
</evidence>
<keyword evidence="1" id="KW-1133">Transmembrane helix</keyword>
<comment type="caution">
    <text evidence="2">The sequence shown here is derived from an EMBL/GenBank/DDBJ whole genome shotgun (WGS) entry which is preliminary data.</text>
</comment>
<sequence>MSTWENSYVKNSVLSHSLALLKTIVVLRWLIWHTQLMTKDDTNLRHSVTVAKKLSTLQNIVARNFAITDQALGLEIAKGPKVGRLFPLQSFSIPRSISVVILLSLIIAIFDIRN</sequence>
<protein>
    <submittedName>
        <fullName evidence="2">Uncharacterized protein</fullName>
    </submittedName>
</protein>
<feature type="transmembrane region" description="Helical" evidence="1">
    <location>
        <begin position="93"/>
        <end position="112"/>
    </location>
</feature>
<keyword evidence="3" id="KW-1185">Reference proteome</keyword>
<dbReference type="Proteomes" id="UP001064489">
    <property type="component" value="Chromosome 1"/>
</dbReference>
<dbReference type="AlphaFoldDB" id="A0AAD5P2D8"/>
<name>A0AAD5P2D8_ACENE</name>